<dbReference type="Gene3D" id="1.10.10.10">
    <property type="entry name" value="Winged helix-like DNA-binding domain superfamily/Winged helix DNA-binding domain"/>
    <property type="match status" value="2"/>
</dbReference>
<keyword evidence="9" id="KW-1185">Reference proteome</keyword>
<dbReference type="InterPro" id="IPR055166">
    <property type="entry name" value="Transc_reg_Sar_Rot_HTH"/>
</dbReference>
<dbReference type="GO" id="GO:0006950">
    <property type="term" value="P:response to stress"/>
    <property type="evidence" value="ECO:0007669"/>
    <property type="project" value="TreeGrafter"/>
</dbReference>
<dbReference type="eggNOG" id="ENOG5030581">
    <property type="taxonomic scope" value="Bacteria"/>
</dbReference>
<reference evidence="8 9" key="1">
    <citation type="journal article" date="2013" name="Genome Announc.">
        <title>Genome Sequence of Staphylococcus massiliensis Strain S46, Isolated from the Surface of Healthy Human Skin.</title>
        <authorList>
            <person name="Srivastav R."/>
            <person name="Singh A."/>
            <person name="Jangir P.K."/>
            <person name="Kumari C."/>
            <person name="Muduli S."/>
            <person name="Sharma R."/>
        </authorList>
    </citation>
    <scope>NUCLEOTIDE SEQUENCE [LARGE SCALE GENOMIC DNA]</scope>
    <source>
        <strain evidence="8 9">S46</strain>
    </source>
</reference>
<organism evidence="8 9">
    <name type="scientific">Staphylococcus massiliensis S46</name>
    <dbReference type="NCBI Taxonomy" id="1229783"/>
    <lineage>
        <taxon>Bacteria</taxon>
        <taxon>Bacillati</taxon>
        <taxon>Bacillota</taxon>
        <taxon>Bacilli</taxon>
        <taxon>Bacillales</taxon>
        <taxon>Staphylococcaceae</taxon>
        <taxon>Staphylococcus</taxon>
    </lineage>
</organism>
<dbReference type="Proteomes" id="UP000009885">
    <property type="component" value="Unassembled WGS sequence"/>
</dbReference>
<dbReference type="SUPFAM" id="SSF46785">
    <property type="entry name" value="Winged helix' DNA-binding domain"/>
    <property type="match status" value="2"/>
</dbReference>
<dbReference type="EMBL" id="AMSQ01000005">
    <property type="protein sequence ID" value="EKU48969.1"/>
    <property type="molecule type" value="Genomic_DNA"/>
</dbReference>
<dbReference type="OrthoDB" id="2405924at2"/>
<dbReference type="PANTHER" id="PTHR33164">
    <property type="entry name" value="TRANSCRIPTIONAL REGULATOR, MARR FAMILY"/>
    <property type="match status" value="1"/>
</dbReference>
<gene>
    <name evidence="8" type="ORF">C273_04160</name>
</gene>
<keyword evidence="3" id="KW-0805">Transcription regulation</keyword>
<dbReference type="AlphaFoldDB" id="K9ANU8"/>
<evidence type="ECO:0000313" key="9">
    <source>
        <dbReference type="Proteomes" id="UP000009885"/>
    </source>
</evidence>
<feature type="domain" description="Transcriptional regulator SarA/SarZ/Rot-like helix-turn-helix" evidence="7">
    <location>
        <begin position="20"/>
        <end position="103"/>
    </location>
</feature>
<evidence type="ECO:0000256" key="2">
    <source>
        <dbReference type="ARBA" id="ARBA00022490"/>
    </source>
</evidence>
<evidence type="ECO:0000256" key="4">
    <source>
        <dbReference type="ARBA" id="ARBA00023125"/>
    </source>
</evidence>
<dbReference type="GO" id="GO:0005737">
    <property type="term" value="C:cytoplasm"/>
    <property type="evidence" value="ECO:0007669"/>
    <property type="project" value="UniProtKB-SubCell"/>
</dbReference>
<keyword evidence="4" id="KW-0238">DNA-binding</keyword>
<dbReference type="NCBIfam" id="TIGR01889">
    <property type="entry name" value="Staph_reg_Sar"/>
    <property type="match status" value="1"/>
</dbReference>
<proteinExistence type="inferred from homology"/>
<name>K9ANU8_9STAP</name>
<dbReference type="GO" id="GO:0003700">
    <property type="term" value="F:DNA-binding transcription factor activity"/>
    <property type="evidence" value="ECO:0007669"/>
    <property type="project" value="InterPro"/>
</dbReference>
<dbReference type="GO" id="GO:0003677">
    <property type="term" value="F:DNA binding"/>
    <property type="evidence" value="ECO:0007669"/>
    <property type="project" value="UniProtKB-KW"/>
</dbReference>
<keyword evidence="5" id="KW-0804">Transcription</keyword>
<comment type="subcellular location">
    <subcellularLocation>
        <location evidence="1">Cytoplasm</location>
    </subcellularLocation>
</comment>
<protein>
    <submittedName>
        <fullName evidence="8">Accessory regulator Y</fullName>
    </submittedName>
</protein>
<evidence type="ECO:0000256" key="1">
    <source>
        <dbReference type="ARBA" id="ARBA00004496"/>
    </source>
</evidence>
<dbReference type="InterPro" id="IPR036390">
    <property type="entry name" value="WH_DNA-bd_sf"/>
</dbReference>
<comment type="caution">
    <text evidence="8">The sequence shown here is derived from an EMBL/GenBank/DDBJ whole genome shotgun (WGS) entry which is preliminary data.</text>
</comment>
<sequence>MEQTSIQHFVKIAKQTMIIKGVLKDVHDMTINHLKILTYLSDYEVNEDIKIRPLRRQEGWNDAQMTQLLTYLQSNGWFDKKRYYKDERQIVINLNASQQKRIHQFLNEINQHMLLHVFEEHPSLTSTYGAIRYYFDCVNRMKRIQESVARKLYTLDEMIILSMLLTNEDLTMSVKSLKIQLESNTVKVNKIVKRLVTKDIIVKGRSPVDERVVQLTIREEAAPLLRDIFTSILEKEMCSHVV</sequence>
<evidence type="ECO:0000313" key="8">
    <source>
        <dbReference type="EMBL" id="EKU48969.1"/>
    </source>
</evidence>
<keyword evidence="2" id="KW-0963">Cytoplasm</keyword>
<evidence type="ECO:0000256" key="6">
    <source>
        <dbReference type="ARBA" id="ARBA00038100"/>
    </source>
</evidence>
<dbReference type="STRING" id="1229783.C273_04160"/>
<dbReference type="InterPro" id="IPR010166">
    <property type="entry name" value="SarA/Rot_dom"/>
</dbReference>
<dbReference type="InterPro" id="IPR039422">
    <property type="entry name" value="MarR/SlyA-like"/>
</dbReference>
<dbReference type="RefSeq" id="WP_009382851.1">
    <property type="nucleotide sequence ID" value="NZ_AMSQ01000005.1"/>
</dbReference>
<dbReference type="Pfam" id="PF22381">
    <property type="entry name" value="Staph_reg_Sar_Rot"/>
    <property type="match status" value="2"/>
</dbReference>
<dbReference type="PATRIC" id="fig|1229783.3.peg.837"/>
<evidence type="ECO:0000256" key="5">
    <source>
        <dbReference type="ARBA" id="ARBA00023163"/>
    </source>
</evidence>
<comment type="similarity">
    <text evidence="6">Belongs to the SarA family.</text>
</comment>
<accession>K9ANU8</accession>
<dbReference type="PANTHER" id="PTHR33164:SF5">
    <property type="entry name" value="ORGANIC HYDROPEROXIDE RESISTANCE TRANSCRIPTIONAL REGULATOR"/>
    <property type="match status" value="1"/>
</dbReference>
<dbReference type="InterPro" id="IPR036388">
    <property type="entry name" value="WH-like_DNA-bd_sf"/>
</dbReference>
<feature type="domain" description="Transcriptional regulator SarA/SarZ/Rot-like helix-turn-helix" evidence="7">
    <location>
        <begin position="154"/>
        <end position="224"/>
    </location>
</feature>
<evidence type="ECO:0000256" key="3">
    <source>
        <dbReference type="ARBA" id="ARBA00023015"/>
    </source>
</evidence>
<evidence type="ECO:0000259" key="7">
    <source>
        <dbReference type="Pfam" id="PF22381"/>
    </source>
</evidence>